<evidence type="ECO:0000256" key="6">
    <source>
        <dbReference type="ARBA" id="ARBA00022833"/>
    </source>
</evidence>
<evidence type="ECO:0000256" key="1">
    <source>
        <dbReference type="ARBA" id="ARBA00001947"/>
    </source>
</evidence>
<sequence>MNYIKSISFLAGLSFFSFAQANVQSYFDQIKNDPNALYTFFKSMPKGGELHYHLAGGAYPEIMLELASKDNYCLNTTNWVVSKNPAVCHGVDTKDLLNHPELYANTVKSWSMKDFVPRKESGHDHFFSSFYKFNAIVADHQPELVAAVLQTAAQQNEHYMELMILPDNAHSASFGDMLKDTTSFSQKRKLLLANQDFQSNVNYTAIESNRILQQAHQELGCDTNPEKKACQIKVKFLYYSLREQSLDNLFAQTLNAFEAVSQSMESKGTLVGVNLVQPEDGIISLRDYRKQMQMYQYLHEVYPQVNIALHAGEITQEIVTPEELDYHIHDALFTGQAQRIGHGVDIAHENNVKNTLNYMAKHHKAVEINLISNLKILKVAGRSHPLNFYLKHKVPVVLSTDDEGILRTNLSQQYVEAALNHDLDYQSLKQINRNALTYAFLPGNSIWLDADKAQLIPDCQDLASKSCQQFIKANEKAQLQWDLEQKLRAFENKF</sequence>
<reference evidence="9 10" key="1">
    <citation type="submission" date="2015-11" db="EMBL/GenBank/DDBJ databases">
        <title>Genomic analysis of 38 Legionella species identifies large and diverse effector repertoires.</title>
        <authorList>
            <person name="Burstein D."/>
            <person name="Amaro F."/>
            <person name="Zusman T."/>
            <person name="Lifshitz Z."/>
            <person name="Cohen O."/>
            <person name="Gilbert J.A."/>
            <person name="Pupko T."/>
            <person name="Shuman H.A."/>
            <person name="Segal G."/>
        </authorList>
    </citation>
    <scope>NUCLEOTIDE SEQUENCE [LARGE SCALE GENOMIC DNA]</scope>
    <source>
        <strain evidence="9 10">WIGA</strain>
    </source>
</reference>
<organism evidence="9 10">
    <name type="scientific">Legionella bozemanae</name>
    <name type="common">Fluoribacter bozemanae</name>
    <dbReference type="NCBI Taxonomy" id="447"/>
    <lineage>
        <taxon>Bacteria</taxon>
        <taxon>Pseudomonadati</taxon>
        <taxon>Pseudomonadota</taxon>
        <taxon>Gammaproteobacteria</taxon>
        <taxon>Legionellales</taxon>
        <taxon>Legionellaceae</taxon>
        <taxon>Legionella</taxon>
    </lineage>
</organism>
<accession>A0A0W0RV57</accession>
<feature type="signal peptide" evidence="7">
    <location>
        <begin position="1"/>
        <end position="21"/>
    </location>
</feature>
<evidence type="ECO:0000256" key="4">
    <source>
        <dbReference type="ARBA" id="ARBA00022723"/>
    </source>
</evidence>
<dbReference type="GO" id="GO:0006154">
    <property type="term" value="P:adenosine catabolic process"/>
    <property type="evidence" value="ECO:0007669"/>
    <property type="project" value="TreeGrafter"/>
</dbReference>
<dbReference type="Proteomes" id="UP000054695">
    <property type="component" value="Unassembled WGS sequence"/>
</dbReference>
<comment type="caution">
    <text evidence="9">The sequence shown here is derived from an EMBL/GenBank/DDBJ whole genome shotgun (WGS) entry which is preliminary data.</text>
</comment>
<feature type="chain" id="PRO_5006911305" description="adenosine deaminase" evidence="7">
    <location>
        <begin position="22"/>
        <end position="494"/>
    </location>
</feature>
<evidence type="ECO:0000259" key="8">
    <source>
        <dbReference type="Pfam" id="PF00962"/>
    </source>
</evidence>
<dbReference type="AlphaFoldDB" id="A0A0W0RV57"/>
<comment type="similarity">
    <text evidence="2">Belongs to the metallo-dependent hydrolases superfamily. Adenosine and AMP deaminases family.</text>
</comment>
<keyword evidence="10" id="KW-1185">Reference proteome</keyword>
<proteinExistence type="inferred from homology"/>
<evidence type="ECO:0000256" key="7">
    <source>
        <dbReference type="SAM" id="SignalP"/>
    </source>
</evidence>
<dbReference type="RefSeq" id="WP_058458615.1">
    <property type="nucleotide sequence ID" value="NZ_CAAAIY010000004.1"/>
</dbReference>
<dbReference type="PANTHER" id="PTHR11409">
    <property type="entry name" value="ADENOSINE DEAMINASE"/>
    <property type="match status" value="1"/>
</dbReference>
<dbReference type="Gene3D" id="3.20.20.140">
    <property type="entry name" value="Metal-dependent hydrolases"/>
    <property type="match status" value="1"/>
</dbReference>
<keyword evidence="4" id="KW-0479">Metal-binding</keyword>
<evidence type="ECO:0000313" key="9">
    <source>
        <dbReference type="EMBL" id="KTC74940.1"/>
    </source>
</evidence>
<dbReference type="InterPro" id="IPR006330">
    <property type="entry name" value="Ado/ade_deaminase"/>
</dbReference>
<dbReference type="InterPro" id="IPR032466">
    <property type="entry name" value="Metal_Hydrolase"/>
</dbReference>
<keyword evidence="5" id="KW-0378">Hydrolase</keyword>
<dbReference type="EC" id="3.5.4.4" evidence="3"/>
<name>A0A0W0RV57_LEGBO</name>
<dbReference type="InterPro" id="IPR001365">
    <property type="entry name" value="A_deaminase_dom"/>
</dbReference>
<dbReference type="SUPFAM" id="SSF51556">
    <property type="entry name" value="Metallo-dependent hydrolases"/>
    <property type="match status" value="1"/>
</dbReference>
<keyword evidence="7" id="KW-0732">Signal</keyword>
<dbReference type="GO" id="GO:0004000">
    <property type="term" value="F:adenosine deaminase activity"/>
    <property type="evidence" value="ECO:0007669"/>
    <property type="project" value="UniProtKB-ARBA"/>
</dbReference>
<dbReference type="GO" id="GO:0005829">
    <property type="term" value="C:cytosol"/>
    <property type="evidence" value="ECO:0007669"/>
    <property type="project" value="TreeGrafter"/>
</dbReference>
<protein>
    <recommendedName>
        <fullName evidence="3">adenosine deaminase</fullName>
        <ecNumber evidence="3">3.5.4.4</ecNumber>
    </recommendedName>
</protein>
<gene>
    <name evidence="9" type="primary">add_1</name>
    <name evidence="9" type="ORF">Lboz_0927</name>
</gene>
<comment type="cofactor">
    <cofactor evidence="1">
        <name>Zn(2+)</name>
        <dbReference type="ChEBI" id="CHEBI:29105"/>
    </cofactor>
</comment>
<dbReference type="GO" id="GO:0046103">
    <property type="term" value="P:inosine biosynthetic process"/>
    <property type="evidence" value="ECO:0007669"/>
    <property type="project" value="TreeGrafter"/>
</dbReference>
<feature type="domain" description="Adenosine deaminase" evidence="8">
    <location>
        <begin position="118"/>
        <end position="443"/>
    </location>
</feature>
<dbReference type="Pfam" id="PF00962">
    <property type="entry name" value="A_deaminase"/>
    <property type="match status" value="1"/>
</dbReference>
<keyword evidence="6" id="KW-0862">Zinc</keyword>
<dbReference type="GO" id="GO:0043103">
    <property type="term" value="P:hypoxanthine salvage"/>
    <property type="evidence" value="ECO:0007669"/>
    <property type="project" value="TreeGrafter"/>
</dbReference>
<evidence type="ECO:0000313" key="10">
    <source>
        <dbReference type="Proteomes" id="UP000054695"/>
    </source>
</evidence>
<evidence type="ECO:0000256" key="5">
    <source>
        <dbReference type="ARBA" id="ARBA00022801"/>
    </source>
</evidence>
<evidence type="ECO:0000256" key="2">
    <source>
        <dbReference type="ARBA" id="ARBA00006676"/>
    </source>
</evidence>
<dbReference type="EMBL" id="LNXU01000012">
    <property type="protein sequence ID" value="KTC74940.1"/>
    <property type="molecule type" value="Genomic_DNA"/>
</dbReference>
<evidence type="ECO:0000256" key="3">
    <source>
        <dbReference type="ARBA" id="ARBA00012784"/>
    </source>
</evidence>
<dbReference type="GO" id="GO:0046872">
    <property type="term" value="F:metal ion binding"/>
    <property type="evidence" value="ECO:0007669"/>
    <property type="project" value="UniProtKB-KW"/>
</dbReference>
<dbReference type="STRING" id="447.Lboz_0927"/>
<dbReference type="PANTHER" id="PTHR11409:SF43">
    <property type="entry name" value="ADENOSINE DEAMINASE"/>
    <property type="match status" value="1"/>
</dbReference>
<dbReference type="OrthoDB" id="105475at2"/>
<dbReference type="PATRIC" id="fig|447.4.peg.1002"/>